<keyword evidence="2" id="KW-0677">Repeat</keyword>
<dbReference type="VEuPathDB" id="MicrosporidiaDB:VCUG_00641"/>
<dbReference type="AlphaFoldDB" id="L2GW82"/>
<feature type="repeat" description="WD" evidence="3">
    <location>
        <begin position="187"/>
        <end position="219"/>
    </location>
</feature>
<evidence type="ECO:0000256" key="3">
    <source>
        <dbReference type="PROSITE-ProRule" id="PRU00221"/>
    </source>
</evidence>
<dbReference type="GeneID" id="19878526"/>
<gene>
    <name evidence="5" type="ORF">VCUG_00641</name>
</gene>
<dbReference type="CDD" id="cd00200">
    <property type="entry name" value="WD40"/>
    <property type="match status" value="1"/>
</dbReference>
<dbReference type="RefSeq" id="XP_008073662.1">
    <property type="nucleotide sequence ID" value="XM_008075471.1"/>
</dbReference>
<dbReference type="STRING" id="948595.L2GW82"/>
<protein>
    <recommendedName>
        <fullName evidence="4">F-box domain-containing protein</fullName>
    </recommendedName>
</protein>
<dbReference type="InterPro" id="IPR001810">
    <property type="entry name" value="F-box_dom"/>
</dbReference>
<dbReference type="InterPro" id="IPR001680">
    <property type="entry name" value="WD40_rpt"/>
</dbReference>
<feature type="repeat" description="WD" evidence="3">
    <location>
        <begin position="226"/>
        <end position="265"/>
    </location>
</feature>
<dbReference type="PROSITE" id="PS00678">
    <property type="entry name" value="WD_REPEATS_1"/>
    <property type="match status" value="1"/>
</dbReference>
<evidence type="ECO:0000259" key="4">
    <source>
        <dbReference type="PROSITE" id="PS50181"/>
    </source>
</evidence>
<dbReference type="HOGENOM" id="CLU_000288_103_6_1"/>
<feature type="repeat" description="WD" evidence="3">
    <location>
        <begin position="147"/>
        <end position="177"/>
    </location>
</feature>
<dbReference type="InterPro" id="IPR015943">
    <property type="entry name" value="WD40/YVTN_repeat-like_dom_sf"/>
</dbReference>
<reference evidence="6" key="1">
    <citation type="submission" date="2011-03" db="EMBL/GenBank/DDBJ databases">
        <title>The genome sequence of Vavraia culicis strain floridensis.</title>
        <authorList>
            <consortium name="The Broad Institute Genome Sequencing Platform"/>
            <person name="Cuomo C."/>
            <person name="Becnel J."/>
            <person name="Sanscrainte N."/>
            <person name="Young S.K."/>
            <person name="Zeng Q."/>
            <person name="Gargeya S."/>
            <person name="Fitzgerald M."/>
            <person name="Haas B."/>
            <person name="Abouelleil A."/>
            <person name="Alvarado L."/>
            <person name="Arachchi H.M."/>
            <person name="Berlin A."/>
            <person name="Chapman S.B."/>
            <person name="Gearin G."/>
            <person name="Goldberg J."/>
            <person name="Griggs A."/>
            <person name="Gujja S."/>
            <person name="Hansen M."/>
            <person name="Heiman D."/>
            <person name="Howarth C."/>
            <person name="Larimer J."/>
            <person name="Lui A."/>
            <person name="MacDonald P.J.P."/>
            <person name="McCowen C."/>
            <person name="Montmayeur A."/>
            <person name="Murphy C."/>
            <person name="Neiman D."/>
            <person name="Pearson M."/>
            <person name="Priest M."/>
            <person name="Roberts A."/>
            <person name="Saif S."/>
            <person name="Shea T."/>
            <person name="Sisk P."/>
            <person name="Stolte C."/>
            <person name="Sykes S."/>
            <person name="Wortman J."/>
            <person name="Nusbaum C."/>
            <person name="Birren B."/>
        </authorList>
    </citation>
    <scope>NUCLEOTIDE SEQUENCE [LARGE SCALE GENOMIC DNA]</scope>
    <source>
        <strain evidence="6">floridensis</strain>
    </source>
</reference>
<dbReference type="PANTHER" id="PTHR22847:SF745">
    <property type="entry name" value="F-BOX_WD REPEAT-CONTAINING PROTEIN 7"/>
    <property type="match status" value="1"/>
</dbReference>
<dbReference type="PRINTS" id="PR00320">
    <property type="entry name" value="GPROTEINBRPT"/>
</dbReference>
<proteinExistence type="predicted"/>
<dbReference type="SUPFAM" id="SSF50978">
    <property type="entry name" value="WD40 repeat-like"/>
    <property type="match status" value="1"/>
</dbReference>
<dbReference type="InterPro" id="IPR020472">
    <property type="entry name" value="WD40_PAC1"/>
</dbReference>
<dbReference type="PROSITE" id="PS50082">
    <property type="entry name" value="WD_REPEATS_2"/>
    <property type="match status" value="4"/>
</dbReference>
<name>L2GW82_VAVCU</name>
<dbReference type="PANTHER" id="PTHR22847">
    <property type="entry name" value="WD40 REPEAT PROTEIN"/>
    <property type="match status" value="1"/>
</dbReference>
<evidence type="ECO:0000256" key="2">
    <source>
        <dbReference type="ARBA" id="ARBA00022737"/>
    </source>
</evidence>
<organism evidence="5 6">
    <name type="scientific">Vavraia culicis (isolate floridensis)</name>
    <name type="common">Microsporidian parasite</name>
    <dbReference type="NCBI Taxonomy" id="948595"/>
    <lineage>
        <taxon>Eukaryota</taxon>
        <taxon>Fungi</taxon>
        <taxon>Fungi incertae sedis</taxon>
        <taxon>Microsporidia</taxon>
        <taxon>Pleistophoridae</taxon>
        <taxon>Vavraia</taxon>
    </lineage>
</organism>
<dbReference type="OrthoDB" id="190105at2759"/>
<dbReference type="EMBL" id="GL877410">
    <property type="protein sequence ID" value="ELA47921.1"/>
    <property type="molecule type" value="Genomic_DNA"/>
</dbReference>
<dbReference type="OMA" id="PANGHCQ"/>
<dbReference type="InterPro" id="IPR019775">
    <property type="entry name" value="WD40_repeat_CS"/>
</dbReference>
<dbReference type="InParanoid" id="L2GW82"/>
<dbReference type="Proteomes" id="UP000011081">
    <property type="component" value="Unassembled WGS sequence"/>
</dbReference>
<evidence type="ECO:0000313" key="5">
    <source>
        <dbReference type="EMBL" id="ELA47921.1"/>
    </source>
</evidence>
<dbReference type="Gene3D" id="2.130.10.10">
    <property type="entry name" value="YVTN repeat-like/Quinoprotein amine dehydrogenase"/>
    <property type="match status" value="1"/>
</dbReference>
<accession>L2GW82</accession>
<evidence type="ECO:0000256" key="1">
    <source>
        <dbReference type="ARBA" id="ARBA00022574"/>
    </source>
</evidence>
<keyword evidence="1 3" id="KW-0853">WD repeat</keyword>
<feature type="domain" description="F-box" evidence="4">
    <location>
        <begin position="20"/>
        <end position="66"/>
    </location>
</feature>
<dbReference type="PROSITE" id="PS50294">
    <property type="entry name" value="WD_REPEATS_REGION"/>
    <property type="match status" value="3"/>
</dbReference>
<dbReference type="SMART" id="SM00320">
    <property type="entry name" value="WD40"/>
    <property type="match status" value="6"/>
</dbReference>
<feature type="repeat" description="WD" evidence="3">
    <location>
        <begin position="305"/>
        <end position="351"/>
    </location>
</feature>
<sequence>MPPKNAPHCMTNTKKRIKITNSLHKLPNELLSKVLIPLPLANIKNLSRLRELQTKITSNYVLWHSKCMLSNVSTRRVEKSDGYFAVYRQYCRIRRCWMSGHMESRTVFSTNQPDITHAQCNDRYIVVSSDDQSIKIFDVNGCLRKNLVGHFGGVWTFQWHKDVIVSGSTDKSIRVWDFVTGWPLRHLKGHRSTVRCLKVYKEYIVSGARDSTIKVWSMDGVLLHTLKGHAESVRCIDVYHSMLVSGSYDGTVILWDYPKGAMVRRLKSHLLRVYSVLIGRNHIISGGQDSFIHVSDIKGQFITTLHAHRSIVAWLELTSDPVHRIDHLLVSAGADGHICIWDLHTGTLRDKIVENMPITTIALKNDCLFVGVHNRVKVYDLRDAQFKRTLIDNLSSVYKVYCTESRIVVGCKRSSCAEIAVFSYDI</sequence>
<dbReference type="PROSITE" id="PS50181">
    <property type="entry name" value="FBOX"/>
    <property type="match status" value="1"/>
</dbReference>
<keyword evidence="6" id="KW-1185">Reference proteome</keyword>
<dbReference type="InterPro" id="IPR036322">
    <property type="entry name" value="WD40_repeat_dom_sf"/>
</dbReference>
<dbReference type="GO" id="GO:1990234">
    <property type="term" value="C:transferase complex"/>
    <property type="evidence" value="ECO:0007669"/>
    <property type="project" value="UniProtKB-ARBA"/>
</dbReference>
<dbReference type="Pfam" id="PF00400">
    <property type="entry name" value="WD40"/>
    <property type="match status" value="4"/>
</dbReference>
<evidence type="ECO:0000313" key="6">
    <source>
        <dbReference type="Proteomes" id="UP000011081"/>
    </source>
</evidence>